<dbReference type="InterPro" id="IPR020635">
    <property type="entry name" value="Tyr_kinase_cat_dom"/>
</dbReference>
<feature type="binding site" evidence="5">
    <location>
        <position position="198"/>
    </location>
    <ligand>
        <name>Mg(2+)</name>
        <dbReference type="ChEBI" id="CHEBI:18420"/>
    </ligand>
</feature>
<sequence length="284" mass="32535">FRSDDWEIDRRFVLIDYDKRLGQGAFGSVYQGRVLHKNLPTGASKSIIEMSALKKGNDIVAVKMLHETADKSAELEFRNEIDLMKTIGYHERLGCELNTTSVNLLACVTDSAPVLLIIEYCVNGDLLQFMRNRRIYMLEHEEDLYIDTAKVVTQRDQLMFAMQIAYGLEYLSSRGYVHRDIAARNIMVDQHETCKIGDFGLCREMGKETENYHSRGGVLPLKWMSPEAIAKYEFSTASDIWSFGVLLFEIITLGGTPYPEWPAAELLQRLKRGERMERPDNCTD</sequence>
<dbReference type="InterPro" id="IPR017441">
    <property type="entry name" value="Protein_kinase_ATP_BS"/>
</dbReference>
<dbReference type="FunFam" id="1.10.510.10:FF:001384">
    <property type="entry name" value="C-type lectin"/>
    <property type="match status" value="1"/>
</dbReference>
<dbReference type="PANTHER" id="PTHR24416:SF583">
    <property type="entry name" value="RECEPTOR PROTEIN-TYROSINE KINASE"/>
    <property type="match status" value="1"/>
</dbReference>
<feature type="binding site" evidence="4">
    <location>
        <position position="63"/>
    </location>
    <ligand>
        <name>ATP</name>
        <dbReference type="ChEBI" id="CHEBI:30616"/>
    </ligand>
</feature>
<dbReference type="GO" id="GO:0004714">
    <property type="term" value="F:transmembrane receptor protein tyrosine kinase activity"/>
    <property type="evidence" value="ECO:0007669"/>
    <property type="project" value="UniProtKB-EC"/>
</dbReference>
<dbReference type="Proteomes" id="UP001432322">
    <property type="component" value="Unassembled WGS sequence"/>
</dbReference>
<dbReference type="GO" id="GO:0046872">
    <property type="term" value="F:metal ion binding"/>
    <property type="evidence" value="ECO:0007669"/>
    <property type="project" value="UniProtKB-KW"/>
</dbReference>
<evidence type="ECO:0000256" key="1">
    <source>
        <dbReference type="ARBA" id="ARBA00004167"/>
    </source>
</evidence>
<keyword evidence="4 6" id="KW-0067">ATP-binding</keyword>
<dbReference type="PRINTS" id="PR00109">
    <property type="entry name" value="TYRKINASE"/>
</dbReference>
<feature type="domain" description="Protein kinase" evidence="7">
    <location>
        <begin position="15"/>
        <end position="284"/>
    </location>
</feature>
<feature type="binding site" evidence="5">
    <location>
        <position position="185"/>
    </location>
    <ligand>
        <name>Mg(2+)</name>
        <dbReference type="ChEBI" id="CHEBI:18420"/>
    </ligand>
</feature>
<dbReference type="PROSITE" id="PS00107">
    <property type="entry name" value="PROTEIN_KINASE_ATP"/>
    <property type="match status" value="1"/>
</dbReference>
<organism evidence="8 9">
    <name type="scientific">Pristionchus fissidentatus</name>
    <dbReference type="NCBI Taxonomy" id="1538716"/>
    <lineage>
        <taxon>Eukaryota</taxon>
        <taxon>Metazoa</taxon>
        <taxon>Ecdysozoa</taxon>
        <taxon>Nematoda</taxon>
        <taxon>Chromadorea</taxon>
        <taxon>Rhabditida</taxon>
        <taxon>Rhabditina</taxon>
        <taxon>Diplogasteromorpha</taxon>
        <taxon>Diplogasteroidea</taxon>
        <taxon>Neodiplogasteridae</taxon>
        <taxon>Pristionchus</taxon>
    </lineage>
</organism>
<name>A0AAV5W6T1_9BILA</name>
<feature type="binding site" evidence="4">
    <location>
        <begin position="119"/>
        <end position="125"/>
    </location>
    <ligand>
        <name>ATP</name>
        <dbReference type="ChEBI" id="CHEBI:30616"/>
    </ligand>
</feature>
<feature type="binding site" evidence="6">
    <location>
        <position position="54"/>
    </location>
    <ligand>
        <name>ATP</name>
        <dbReference type="ChEBI" id="CHEBI:30616"/>
    </ligand>
</feature>
<evidence type="ECO:0000313" key="8">
    <source>
        <dbReference type="EMBL" id="GMT26687.1"/>
    </source>
</evidence>
<dbReference type="GO" id="GO:0005524">
    <property type="term" value="F:ATP binding"/>
    <property type="evidence" value="ECO:0007669"/>
    <property type="project" value="UniProtKB-UniRule"/>
</dbReference>
<dbReference type="EMBL" id="BTSY01000005">
    <property type="protein sequence ID" value="GMT26687.1"/>
    <property type="molecule type" value="Genomic_DNA"/>
</dbReference>
<dbReference type="PIRSF" id="PIRSF000615">
    <property type="entry name" value="TyrPK_CSF1-R"/>
    <property type="match status" value="1"/>
</dbReference>
<dbReference type="SUPFAM" id="SSF56112">
    <property type="entry name" value="Protein kinase-like (PK-like)"/>
    <property type="match status" value="1"/>
</dbReference>
<dbReference type="Gene3D" id="1.10.510.10">
    <property type="entry name" value="Transferase(Phosphotransferase) domain 1"/>
    <property type="match status" value="1"/>
</dbReference>
<dbReference type="InterPro" id="IPR050122">
    <property type="entry name" value="RTK"/>
</dbReference>
<dbReference type="PANTHER" id="PTHR24416">
    <property type="entry name" value="TYROSINE-PROTEIN KINASE RECEPTOR"/>
    <property type="match status" value="1"/>
</dbReference>
<dbReference type="PROSITE" id="PS50011">
    <property type="entry name" value="PROTEIN_KINASE_DOM"/>
    <property type="match status" value="1"/>
</dbReference>
<dbReference type="InterPro" id="IPR001245">
    <property type="entry name" value="Ser-Thr/Tyr_kinase_cat_dom"/>
</dbReference>
<dbReference type="FunFam" id="3.30.200.20:FF:001104">
    <property type="entry name" value="Acr-10"/>
    <property type="match status" value="1"/>
</dbReference>
<evidence type="ECO:0000313" key="9">
    <source>
        <dbReference type="Proteomes" id="UP001432322"/>
    </source>
</evidence>
<keyword evidence="5" id="KW-0460">Magnesium</keyword>
<evidence type="ECO:0000256" key="5">
    <source>
        <dbReference type="PIRSR" id="PIRSR000615-3"/>
    </source>
</evidence>
<evidence type="ECO:0000259" key="7">
    <source>
        <dbReference type="PROSITE" id="PS50011"/>
    </source>
</evidence>
<comment type="caution">
    <text evidence="8">The sequence shown here is derived from an EMBL/GenBank/DDBJ whole genome shotgun (WGS) entry which is preliminary data.</text>
</comment>
<dbReference type="AlphaFoldDB" id="A0AAV5W6T1"/>
<dbReference type="GO" id="GO:0005886">
    <property type="term" value="C:plasma membrane"/>
    <property type="evidence" value="ECO:0007669"/>
    <property type="project" value="TreeGrafter"/>
</dbReference>
<dbReference type="InterPro" id="IPR011009">
    <property type="entry name" value="Kinase-like_dom_sf"/>
</dbReference>
<accession>A0AAV5W6T1</accession>
<comment type="catalytic activity">
    <reaction evidence="2">
        <text>L-tyrosyl-[protein] + ATP = O-phospho-L-tyrosyl-[protein] + ADP + H(+)</text>
        <dbReference type="Rhea" id="RHEA:10596"/>
        <dbReference type="Rhea" id="RHEA-COMP:10136"/>
        <dbReference type="Rhea" id="RHEA-COMP:20101"/>
        <dbReference type="ChEBI" id="CHEBI:15378"/>
        <dbReference type="ChEBI" id="CHEBI:30616"/>
        <dbReference type="ChEBI" id="CHEBI:46858"/>
        <dbReference type="ChEBI" id="CHEBI:61978"/>
        <dbReference type="ChEBI" id="CHEBI:456216"/>
        <dbReference type="EC" id="2.7.10.1"/>
    </reaction>
</comment>
<dbReference type="Pfam" id="PF07714">
    <property type="entry name" value="PK_Tyr_Ser-Thr"/>
    <property type="match status" value="1"/>
</dbReference>
<dbReference type="CDD" id="cd00192">
    <property type="entry name" value="PTKc"/>
    <property type="match status" value="1"/>
</dbReference>
<dbReference type="Gene3D" id="3.30.200.20">
    <property type="entry name" value="Phosphorylase Kinase, domain 1"/>
    <property type="match status" value="1"/>
</dbReference>
<dbReference type="PROSITE" id="PS00109">
    <property type="entry name" value="PROTEIN_KINASE_TYR"/>
    <property type="match status" value="1"/>
</dbReference>
<gene>
    <name evidence="8" type="ORF">PFISCL1PPCAC_17984</name>
</gene>
<feature type="active site" description="Proton acceptor" evidence="3">
    <location>
        <position position="180"/>
    </location>
</feature>
<keyword evidence="4 6" id="KW-0547">Nucleotide-binding</keyword>
<proteinExistence type="predicted"/>
<dbReference type="GO" id="GO:0007169">
    <property type="term" value="P:cell surface receptor protein tyrosine kinase signaling pathway"/>
    <property type="evidence" value="ECO:0007669"/>
    <property type="project" value="TreeGrafter"/>
</dbReference>
<keyword evidence="5" id="KW-0479">Metal-binding</keyword>
<evidence type="ECO:0000256" key="2">
    <source>
        <dbReference type="ARBA" id="ARBA00051243"/>
    </source>
</evidence>
<dbReference type="InterPro" id="IPR008266">
    <property type="entry name" value="Tyr_kinase_AS"/>
</dbReference>
<reference evidence="8" key="1">
    <citation type="submission" date="2023-10" db="EMBL/GenBank/DDBJ databases">
        <title>Genome assembly of Pristionchus species.</title>
        <authorList>
            <person name="Yoshida K."/>
            <person name="Sommer R.J."/>
        </authorList>
    </citation>
    <scope>NUCLEOTIDE SEQUENCE</scope>
    <source>
        <strain evidence="8">RS5133</strain>
    </source>
</reference>
<evidence type="ECO:0000256" key="4">
    <source>
        <dbReference type="PIRSR" id="PIRSR000615-2"/>
    </source>
</evidence>
<feature type="non-terminal residue" evidence="8">
    <location>
        <position position="1"/>
    </location>
</feature>
<dbReference type="GO" id="GO:0043235">
    <property type="term" value="C:receptor complex"/>
    <property type="evidence" value="ECO:0007669"/>
    <property type="project" value="TreeGrafter"/>
</dbReference>
<feature type="non-terminal residue" evidence="8">
    <location>
        <position position="284"/>
    </location>
</feature>
<keyword evidence="9" id="KW-1185">Reference proteome</keyword>
<dbReference type="SMART" id="SM00219">
    <property type="entry name" value="TyrKc"/>
    <property type="match status" value="1"/>
</dbReference>
<comment type="subcellular location">
    <subcellularLocation>
        <location evidence="1">Membrane</location>
        <topology evidence="1">Single-pass membrane protein</topology>
    </subcellularLocation>
</comment>
<evidence type="ECO:0000256" key="6">
    <source>
        <dbReference type="PROSITE-ProRule" id="PRU10141"/>
    </source>
</evidence>
<feature type="binding site" evidence="4">
    <location>
        <position position="184"/>
    </location>
    <ligand>
        <name>ATP</name>
        <dbReference type="ChEBI" id="CHEBI:30616"/>
    </ligand>
</feature>
<evidence type="ECO:0000256" key="3">
    <source>
        <dbReference type="PIRSR" id="PIRSR000615-1"/>
    </source>
</evidence>
<dbReference type="InterPro" id="IPR000719">
    <property type="entry name" value="Prot_kinase_dom"/>
</dbReference>
<protein>
    <recommendedName>
        <fullName evidence="7">Protein kinase domain-containing protein</fullName>
    </recommendedName>
</protein>